<proteinExistence type="predicted"/>
<dbReference type="GO" id="GO:0006218">
    <property type="term" value="P:uridine catabolic process"/>
    <property type="evidence" value="ECO:0007669"/>
    <property type="project" value="TreeGrafter"/>
</dbReference>
<dbReference type="Gene3D" id="3.40.50.1580">
    <property type="entry name" value="Nucleoside phosphorylase domain"/>
    <property type="match status" value="1"/>
</dbReference>
<dbReference type="PANTHER" id="PTHR43691">
    <property type="entry name" value="URIDINE PHOSPHORYLASE"/>
    <property type="match status" value="1"/>
</dbReference>
<dbReference type="PANTHER" id="PTHR43691:SF14">
    <property type="entry name" value="URIDINE PHOSPHORYLASE"/>
    <property type="match status" value="1"/>
</dbReference>
<accession>A0A2C6L679</accession>
<protein>
    <submittedName>
        <fullName evidence="2">Phosphorylase family protein</fullName>
    </submittedName>
</protein>
<organism evidence="2 3">
    <name type="scientific">Cystoisospora suis</name>
    <dbReference type="NCBI Taxonomy" id="483139"/>
    <lineage>
        <taxon>Eukaryota</taxon>
        <taxon>Sar</taxon>
        <taxon>Alveolata</taxon>
        <taxon>Apicomplexa</taxon>
        <taxon>Conoidasida</taxon>
        <taxon>Coccidia</taxon>
        <taxon>Eucoccidiorida</taxon>
        <taxon>Eimeriorina</taxon>
        <taxon>Sarcocystidae</taxon>
        <taxon>Cystoisospora</taxon>
    </lineage>
</organism>
<comment type="caution">
    <text evidence="2">The sequence shown here is derived from an EMBL/GenBank/DDBJ whole genome shotgun (WGS) entry which is preliminary data.</text>
</comment>
<dbReference type="Proteomes" id="UP000221165">
    <property type="component" value="Unassembled WGS sequence"/>
</dbReference>
<evidence type="ECO:0000313" key="2">
    <source>
        <dbReference type="EMBL" id="PHJ23032.1"/>
    </source>
</evidence>
<dbReference type="Pfam" id="PF01048">
    <property type="entry name" value="PNP_UDP_1"/>
    <property type="match status" value="1"/>
</dbReference>
<dbReference type="InterPro" id="IPR000845">
    <property type="entry name" value="Nucleoside_phosphorylase_d"/>
</dbReference>
<reference evidence="2 3" key="1">
    <citation type="journal article" date="2017" name="Int. J. Parasitol.">
        <title>The genome of the protozoan parasite Cystoisospora suis and a reverse vaccinology approach to identify vaccine candidates.</title>
        <authorList>
            <person name="Palmieri N."/>
            <person name="Shrestha A."/>
            <person name="Ruttkowski B."/>
            <person name="Beck T."/>
            <person name="Vogl C."/>
            <person name="Tomley F."/>
            <person name="Blake D.P."/>
            <person name="Joachim A."/>
        </authorList>
    </citation>
    <scope>NUCLEOTIDE SEQUENCE [LARGE SCALE GENOMIC DNA]</scope>
    <source>
        <strain evidence="2 3">Wien I</strain>
    </source>
</reference>
<feature type="domain" description="Nucleoside phosphorylase" evidence="1">
    <location>
        <begin position="3"/>
        <end position="223"/>
    </location>
</feature>
<dbReference type="GO" id="GO:0004850">
    <property type="term" value="F:uridine phosphorylase activity"/>
    <property type="evidence" value="ECO:0007669"/>
    <property type="project" value="TreeGrafter"/>
</dbReference>
<dbReference type="EMBL" id="MIGC01001338">
    <property type="protein sequence ID" value="PHJ23032.1"/>
    <property type="molecule type" value="Genomic_DNA"/>
</dbReference>
<dbReference type="GeneID" id="94426526"/>
<evidence type="ECO:0000259" key="1">
    <source>
        <dbReference type="Pfam" id="PF01048"/>
    </source>
</evidence>
<gene>
    <name evidence="2" type="ORF">CSUI_003117</name>
</gene>
<dbReference type="InterPro" id="IPR035994">
    <property type="entry name" value="Nucleoside_phosphorylase_sf"/>
</dbReference>
<dbReference type="VEuPathDB" id="ToxoDB:CSUI_003117"/>
<evidence type="ECO:0000313" key="3">
    <source>
        <dbReference type="Proteomes" id="UP000221165"/>
    </source>
</evidence>
<dbReference type="SUPFAM" id="SSF53167">
    <property type="entry name" value="Purine and uridine phosphorylases"/>
    <property type="match status" value="1"/>
</dbReference>
<dbReference type="RefSeq" id="XP_067924709.1">
    <property type="nucleotide sequence ID" value="XM_068063315.1"/>
</dbReference>
<name>A0A2C6L679_9APIC</name>
<sequence length="296" mass="32505">MLAVGSEGRALFLATRLLKDPVLTISPRRYCLHTGTYKGTQVTIVCTGMGAPAMDFLIREAGFVLDGGNLAVIRLGTCGIIDRNVEPGTLMICDRSSYCYRNYAHFDGILKCDDETSEVQGVHDKVRASPYVITAPLEADKELTDWLEQRIKEKGLRVKRGLNCSAETFYSCQGRLSPDWYDENEKVLDQLIACGAVSVEMETHQLFHLMRHRTRCLGRSRAASVLVGLVNRVNPSMANHVSAEDEEMAVLAAGEAALDALVSLCDPESVSYNRQQTPVDVAALPPALKPDSWNGV</sequence>
<keyword evidence="3" id="KW-1185">Reference proteome</keyword>
<dbReference type="OrthoDB" id="416752at2759"/>
<dbReference type="GO" id="GO:0005829">
    <property type="term" value="C:cytosol"/>
    <property type="evidence" value="ECO:0007669"/>
    <property type="project" value="TreeGrafter"/>
</dbReference>
<dbReference type="AlphaFoldDB" id="A0A2C6L679"/>